<dbReference type="EnsemblPlants" id="PNT77623">
    <property type="protein sequence ID" value="PNT77623"/>
    <property type="gene ID" value="BRADI_1g66130v3"/>
</dbReference>
<dbReference type="Gene3D" id="1.25.10.10">
    <property type="entry name" value="Leucine-rich Repeat Variant"/>
    <property type="match status" value="1"/>
</dbReference>
<dbReference type="KEGG" id="bdi:100822925"/>
<dbReference type="SUPFAM" id="SSF48371">
    <property type="entry name" value="ARM repeat"/>
    <property type="match status" value="1"/>
</dbReference>
<evidence type="ECO:0000256" key="1">
    <source>
        <dbReference type="ARBA" id="ARBA00004123"/>
    </source>
</evidence>
<dbReference type="STRING" id="15368.A0A0Q3LGQ1"/>
<dbReference type="GO" id="GO:0010496">
    <property type="term" value="P:intercellular transport"/>
    <property type="evidence" value="ECO:0000318"/>
    <property type="project" value="GO_Central"/>
</dbReference>
<name>A0A0Q3LGQ1_BRADI</name>
<dbReference type="GO" id="GO:0005634">
    <property type="term" value="C:nucleus"/>
    <property type="evidence" value="ECO:0007669"/>
    <property type="project" value="UniProtKB-SubCell"/>
</dbReference>
<evidence type="ECO:0000313" key="7">
    <source>
        <dbReference type="Proteomes" id="UP000008810"/>
    </source>
</evidence>
<dbReference type="PANTHER" id="PTHR20938:SF0">
    <property type="entry name" value="INTEGRATOR COMPLEX SUBUNIT 4"/>
    <property type="match status" value="1"/>
</dbReference>
<dbReference type="Gramene" id="KQK22255">
    <property type="protein sequence ID" value="KQK22255"/>
    <property type="gene ID" value="BRADI_1g66130v3"/>
</dbReference>
<sequence>MDGSLASSDPGPSFAKPPGSSGDSGPCASRSSGPGPEVEVRALVSMAGGLYPLARAEALRGLAAVVEKVGTSGGAVECCYGCAVELLRDEDQSIRLAAVRLIGLCAEKFAGREEVSGIGNGDQMDLIFLQLSSTARDMCMQVRIEAFNGLAKMQRVSEGVLLQSLSKKVIRTDTGSGSICKANKLPPKLIFPCAAGIFAHGIEDEFYQVRIAACKTLGALAKFSGQYAQKALDLLMDMMNDDTEAVRLQTLQTLFNMATYGYLSVQEKHMHMFLATLIDANAIVRNAARKILGLVNLPKLQMFRSALDGLITSLEKNPEEQDIYSILFSIGKNHGSFSANVAKHLAKEISTAPNGELILDKHRIQALLIVSISAPVSADKHKKLDIPSVIFSHAIPLLGRISSALGEDIIKDLSYLCHPSGMPFAEKGLMSGEGGRSEFWSVETMRGTHALIEKTRKETNCSDEVLIMGSMRLMLETVEETWAMRESCGIEEIRTILRTCKEEVKVFAIKSSGSTGAFLSFLCDYLDAIRCIVEIRQLIQLENSYAIGPTSLDILLEKLDTYVRRMKCCYTGLNRELEVQVLELVLLANLFRLSKFGVCSKLMLDKLHWIINQLDGLCADGSCEFSDFSNTVKQTFDANVIDGTLVVDICNFLKIFRLKPAKDFGMLNAASAVLQVLGNNSENPLPYICGLPVGVSFDISLSNISGHDRIWIRMNSGQSIQHAFLELSCFEGNDEVKSCSTVIPFYATPLACSFVLRVCLVIECPSGSICTHYEEHGGPRDSVVQLCDELNVYLVSTDTECKN</sequence>
<dbReference type="Proteomes" id="UP000008810">
    <property type="component" value="Chromosome 1"/>
</dbReference>
<dbReference type="Gramene" id="KQK22256">
    <property type="protein sequence ID" value="KQK22256"/>
    <property type="gene ID" value="BRADI_1g66130v3"/>
</dbReference>
<dbReference type="OrthoDB" id="18190at2759"/>
<dbReference type="EMBL" id="CM000880">
    <property type="protein sequence ID" value="KQK22255.1"/>
    <property type="molecule type" value="Genomic_DNA"/>
</dbReference>
<dbReference type="EnsemblPlants" id="KQK22256">
    <property type="protein sequence ID" value="KQK22256"/>
    <property type="gene ID" value="BRADI_1g66130v3"/>
</dbReference>
<dbReference type="Gramene" id="PNT77622">
    <property type="protein sequence ID" value="PNT77622"/>
    <property type="gene ID" value="BRADI_1g66130v3"/>
</dbReference>
<accession>A0A0Q3LGQ1</accession>
<dbReference type="EnsemblPlants" id="PNT77622">
    <property type="protein sequence ID" value="PNT77622"/>
    <property type="gene ID" value="BRADI_1g66130v3"/>
</dbReference>
<dbReference type="EMBL" id="CM000880">
    <property type="protein sequence ID" value="KQK22257.1"/>
    <property type="molecule type" value="Genomic_DNA"/>
</dbReference>
<dbReference type="GeneID" id="100822925"/>
<evidence type="ECO:0000256" key="3">
    <source>
        <dbReference type="SAM" id="MobiDB-lite"/>
    </source>
</evidence>
<dbReference type="EnsemblPlants" id="KQK22255">
    <property type="protein sequence ID" value="KQK22255"/>
    <property type="gene ID" value="BRADI_1g66130v3"/>
</dbReference>
<dbReference type="AlphaFoldDB" id="A0A0Q3LGQ1"/>
<evidence type="ECO:0000313" key="6">
    <source>
        <dbReference type="EnsemblPlants" id="KQK22255"/>
    </source>
</evidence>
<dbReference type="EMBL" id="CM000880">
    <property type="protein sequence ID" value="KQK22256.1"/>
    <property type="molecule type" value="Genomic_DNA"/>
</dbReference>
<dbReference type="Gramene" id="PNT77623">
    <property type="protein sequence ID" value="PNT77623"/>
    <property type="gene ID" value="BRADI_1g66130v3"/>
</dbReference>
<dbReference type="InterPro" id="IPR057412">
    <property type="entry name" value="INTS4_C"/>
</dbReference>
<reference evidence="5" key="2">
    <citation type="submission" date="2017-06" db="EMBL/GenBank/DDBJ databases">
        <title>WGS assembly of Brachypodium distachyon.</title>
        <authorList>
            <consortium name="The International Brachypodium Initiative"/>
            <person name="Lucas S."/>
            <person name="Harmon-Smith M."/>
            <person name="Lail K."/>
            <person name="Tice H."/>
            <person name="Grimwood J."/>
            <person name="Bruce D."/>
            <person name="Barry K."/>
            <person name="Shu S."/>
            <person name="Lindquist E."/>
            <person name="Wang M."/>
            <person name="Pitluck S."/>
            <person name="Vogel J.P."/>
            <person name="Garvin D.F."/>
            <person name="Mockler T.C."/>
            <person name="Schmutz J."/>
            <person name="Rokhsar D."/>
            <person name="Bevan M.W."/>
        </authorList>
    </citation>
    <scope>NUCLEOTIDE SEQUENCE</scope>
    <source>
        <strain evidence="5">Bd21</strain>
    </source>
</reference>
<dbReference type="InterPro" id="IPR016024">
    <property type="entry name" value="ARM-type_fold"/>
</dbReference>
<dbReference type="InterPro" id="IPR011989">
    <property type="entry name" value="ARM-like"/>
</dbReference>
<gene>
    <name evidence="6" type="primary">LOC100822925</name>
    <name evidence="5" type="ORF">BRADI_1g66130v3</name>
</gene>
<dbReference type="GO" id="GO:0005768">
    <property type="term" value="C:endosome"/>
    <property type="evidence" value="ECO:0000318"/>
    <property type="project" value="GO_Central"/>
</dbReference>
<comment type="subcellular location">
    <subcellularLocation>
        <location evidence="1">Nucleus</location>
    </subcellularLocation>
</comment>
<evidence type="ECO:0000256" key="2">
    <source>
        <dbReference type="ARBA" id="ARBA00023242"/>
    </source>
</evidence>
<dbReference type="EMBL" id="CM000880">
    <property type="protein sequence ID" value="PNT77622.1"/>
    <property type="molecule type" value="Genomic_DNA"/>
</dbReference>
<feature type="region of interest" description="Disordered" evidence="3">
    <location>
        <begin position="1"/>
        <end position="34"/>
    </location>
</feature>
<reference evidence="6" key="3">
    <citation type="submission" date="2018-08" db="UniProtKB">
        <authorList>
            <consortium name="EnsemblPlants"/>
        </authorList>
    </citation>
    <scope>IDENTIFICATION</scope>
    <source>
        <strain evidence="6">cv. Bd21</strain>
    </source>
</reference>
<reference evidence="5 6" key="1">
    <citation type="journal article" date="2010" name="Nature">
        <title>Genome sequencing and analysis of the model grass Brachypodium distachyon.</title>
        <authorList>
            <consortium name="International Brachypodium Initiative"/>
        </authorList>
    </citation>
    <scope>NUCLEOTIDE SEQUENCE [LARGE SCALE GENOMIC DNA]</scope>
    <source>
        <strain evidence="5 6">Bd21</strain>
    </source>
</reference>
<evidence type="ECO:0000259" key="4">
    <source>
        <dbReference type="Pfam" id="PF25458"/>
    </source>
</evidence>
<dbReference type="Gramene" id="KQK22257">
    <property type="protein sequence ID" value="KQK22257"/>
    <property type="gene ID" value="BRADI_1g66130v3"/>
</dbReference>
<proteinExistence type="predicted"/>
<keyword evidence="7" id="KW-1185">Reference proteome</keyword>
<keyword evidence="2" id="KW-0539">Nucleus</keyword>
<dbReference type="PANTHER" id="PTHR20938">
    <property type="entry name" value="INTEGRATOR COMPLEX SUBUNIT 4"/>
    <property type="match status" value="1"/>
</dbReference>
<organism evidence="5">
    <name type="scientific">Brachypodium distachyon</name>
    <name type="common">Purple false brome</name>
    <name type="synonym">Trachynia distachya</name>
    <dbReference type="NCBI Taxonomy" id="15368"/>
    <lineage>
        <taxon>Eukaryota</taxon>
        <taxon>Viridiplantae</taxon>
        <taxon>Streptophyta</taxon>
        <taxon>Embryophyta</taxon>
        <taxon>Tracheophyta</taxon>
        <taxon>Spermatophyta</taxon>
        <taxon>Magnoliopsida</taxon>
        <taxon>Liliopsida</taxon>
        <taxon>Poales</taxon>
        <taxon>Poaceae</taxon>
        <taxon>BOP clade</taxon>
        <taxon>Pooideae</taxon>
        <taxon>Stipodae</taxon>
        <taxon>Brachypodieae</taxon>
        <taxon>Brachypodium</taxon>
    </lineage>
</organism>
<dbReference type="RefSeq" id="XP_010228774.1">
    <property type="nucleotide sequence ID" value="XM_010230472.3"/>
</dbReference>
<protein>
    <recommendedName>
        <fullName evidence="4">Integrator complex subunit 4/Protein SIEL C-terminal Ig-like domain-containing protein</fullName>
    </recommendedName>
</protein>
<dbReference type="ExpressionAtlas" id="A0A0Q3LGQ1">
    <property type="expression patterns" value="baseline"/>
</dbReference>
<dbReference type="EnsemblPlants" id="KQK22257">
    <property type="protein sequence ID" value="KQK22257"/>
    <property type="gene ID" value="BRADI_1g66130v3"/>
</dbReference>
<evidence type="ECO:0000313" key="5">
    <source>
        <dbReference type="EMBL" id="KQK22257.1"/>
    </source>
</evidence>
<feature type="domain" description="Integrator complex subunit 4/Protein SIEL C-terminal Ig-like" evidence="4">
    <location>
        <begin position="679"/>
        <end position="795"/>
    </location>
</feature>
<dbReference type="Pfam" id="PF25458">
    <property type="entry name" value="INTS4_C"/>
    <property type="match status" value="1"/>
</dbReference>
<dbReference type="EMBL" id="CM000880">
    <property type="protein sequence ID" value="PNT77623.1"/>
    <property type="molecule type" value="Genomic_DNA"/>
</dbReference>